<dbReference type="PRINTS" id="PR00783">
    <property type="entry name" value="MINTRINSICP"/>
</dbReference>
<dbReference type="FunFam" id="1.20.1080.10:FF:000014">
    <property type="entry name" value="Aquaporin 1"/>
    <property type="match status" value="1"/>
</dbReference>
<evidence type="ECO:0000256" key="9">
    <source>
        <dbReference type="RuleBase" id="RU000477"/>
    </source>
</evidence>
<evidence type="ECO:0000256" key="5">
    <source>
        <dbReference type="ARBA" id="ARBA00022737"/>
    </source>
</evidence>
<dbReference type="PANTHER" id="PTHR19139">
    <property type="entry name" value="AQUAPORIN TRANSPORTER"/>
    <property type="match status" value="1"/>
</dbReference>
<dbReference type="OrthoDB" id="3222at2759"/>
<organism evidence="11 12">
    <name type="scientific">Hirsutella minnesotensis 3608</name>
    <dbReference type="NCBI Taxonomy" id="1043627"/>
    <lineage>
        <taxon>Eukaryota</taxon>
        <taxon>Fungi</taxon>
        <taxon>Dikarya</taxon>
        <taxon>Ascomycota</taxon>
        <taxon>Pezizomycotina</taxon>
        <taxon>Sordariomycetes</taxon>
        <taxon>Hypocreomycetidae</taxon>
        <taxon>Hypocreales</taxon>
        <taxon>Ophiocordycipitaceae</taxon>
        <taxon>Hirsutella</taxon>
    </lineage>
</organism>
<keyword evidence="3 9" id="KW-0813">Transport</keyword>
<evidence type="ECO:0000256" key="3">
    <source>
        <dbReference type="ARBA" id="ARBA00022448"/>
    </source>
</evidence>
<dbReference type="EMBL" id="KQ030519">
    <property type="protein sequence ID" value="KJZ75175.1"/>
    <property type="molecule type" value="Genomic_DNA"/>
</dbReference>
<evidence type="ECO:0008006" key="13">
    <source>
        <dbReference type="Google" id="ProtNLM"/>
    </source>
</evidence>
<proteinExistence type="inferred from homology"/>
<feature type="transmembrane region" description="Helical" evidence="10">
    <location>
        <begin position="227"/>
        <end position="247"/>
    </location>
</feature>
<feature type="transmembrane region" description="Helical" evidence="10">
    <location>
        <begin position="70"/>
        <end position="89"/>
    </location>
</feature>
<name>A0A0F7ZPA8_9HYPO</name>
<evidence type="ECO:0000256" key="10">
    <source>
        <dbReference type="SAM" id="Phobius"/>
    </source>
</evidence>
<keyword evidence="12" id="KW-1185">Reference proteome</keyword>
<comment type="subcellular location">
    <subcellularLocation>
        <location evidence="1">Membrane</location>
        <topology evidence="1">Multi-pass membrane protein</topology>
    </subcellularLocation>
</comment>
<accession>A0A0F7ZPA8</accession>
<evidence type="ECO:0000256" key="7">
    <source>
        <dbReference type="ARBA" id="ARBA00023136"/>
    </source>
</evidence>
<evidence type="ECO:0000313" key="12">
    <source>
        <dbReference type="Proteomes" id="UP000054481"/>
    </source>
</evidence>
<keyword evidence="4 9" id="KW-0812">Transmembrane</keyword>
<dbReference type="PANTHER" id="PTHR19139:SF199">
    <property type="entry name" value="MIP17260P"/>
    <property type="match status" value="1"/>
</dbReference>
<keyword evidence="6 10" id="KW-1133">Transmembrane helix</keyword>
<dbReference type="Pfam" id="PF00230">
    <property type="entry name" value="MIP"/>
    <property type="match status" value="1"/>
</dbReference>
<evidence type="ECO:0000256" key="8">
    <source>
        <dbReference type="ARBA" id="ARBA00034651"/>
    </source>
</evidence>
<dbReference type="Gene3D" id="1.20.1080.10">
    <property type="entry name" value="Glycerol uptake facilitator protein"/>
    <property type="match status" value="1"/>
</dbReference>
<dbReference type="InterPro" id="IPR034294">
    <property type="entry name" value="Aquaporin_transptr"/>
</dbReference>
<feature type="transmembrane region" description="Helical" evidence="10">
    <location>
        <begin position="157"/>
        <end position="176"/>
    </location>
</feature>
<dbReference type="Proteomes" id="UP000054481">
    <property type="component" value="Unassembled WGS sequence"/>
</dbReference>
<gene>
    <name evidence="11" type="ORF">HIM_05369</name>
</gene>
<evidence type="ECO:0000256" key="1">
    <source>
        <dbReference type="ARBA" id="ARBA00004141"/>
    </source>
</evidence>
<dbReference type="GO" id="GO:0005886">
    <property type="term" value="C:plasma membrane"/>
    <property type="evidence" value="ECO:0007669"/>
    <property type="project" value="TreeGrafter"/>
</dbReference>
<dbReference type="SUPFAM" id="SSF81338">
    <property type="entry name" value="Aquaporin-like"/>
    <property type="match status" value="1"/>
</dbReference>
<keyword evidence="7 10" id="KW-0472">Membrane</keyword>
<reference evidence="11 12" key="1">
    <citation type="journal article" date="2014" name="Genome Biol. Evol.">
        <title>Comparative genomics and transcriptomics analyses reveal divergent lifestyle features of nematode endoparasitic fungus Hirsutella minnesotensis.</title>
        <authorList>
            <person name="Lai Y."/>
            <person name="Liu K."/>
            <person name="Zhang X."/>
            <person name="Zhang X."/>
            <person name="Li K."/>
            <person name="Wang N."/>
            <person name="Shu C."/>
            <person name="Wu Y."/>
            <person name="Wang C."/>
            <person name="Bushley K.E."/>
            <person name="Xiang M."/>
            <person name="Liu X."/>
        </authorList>
    </citation>
    <scope>NUCLEOTIDE SEQUENCE [LARGE SCALE GENOMIC DNA]</scope>
    <source>
        <strain evidence="11 12">3608</strain>
    </source>
</reference>
<evidence type="ECO:0000256" key="4">
    <source>
        <dbReference type="ARBA" id="ARBA00022692"/>
    </source>
</evidence>
<feature type="transmembrane region" description="Helical" evidence="10">
    <location>
        <begin position="26"/>
        <end position="50"/>
    </location>
</feature>
<dbReference type="AlphaFoldDB" id="A0A0F7ZPA8"/>
<evidence type="ECO:0000256" key="2">
    <source>
        <dbReference type="ARBA" id="ARBA00006175"/>
    </source>
</evidence>
<protein>
    <recommendedName>
        <fullName evidence="13">Aquaporin-1</fullName>
    </recommendedName>
</protein>
<evidence type="ECO:0000256" key="6">
    <source>
        <dbReference type="ARBA" id="ARBA00022989"/>
    </source>
</evidence>
<sequence length="283" mass="29881">MPGTVARRYVQVNQSTSETSSTRNTLVVVAAEFCGTFTFLLLSFIGAQTAIVNNSPGNTNSGAILLPSSLFYIAASFGSALAANVWIFYRVSGGMFNPAVTLALVLAKQVTPLCALLILPAQLVGSIAASAVVLGLLPGPLRVANSLSSGINVAQGLFLEMFLTAQLVLAVYFLAVEKHRATYLAPVGIGIALFIAHMAGTDYTGTSVNPARSFGPAVLTGFVSYHWIFWLGPFLGAVLAFGVYSFFKWLDYSAANPGQDDDDIERVIMVPPGSESQGPSETR</sequence>
<feature type="transmembrane region" description="Helical" evidence="10">
    <location>
        <begin position="110"/>
        <end position="137"/>
    </location>
</feature>
<evidence type="ECO:0000313" key="11">
    <source>
        <dbReference type="EMBL" id="KJZ75175.1"/>
    </source>
</evidence>
<comment type="similarity">
    <text evidence="2 9">Belongs to the MIP/aquaporin (TC 1.A.8) family.</text>
</comment>
<comment type="catalytic activity">
    <reaction evidence="8">
        <text>H2O(in) = H2O(out)</text>
        <dbReference type="Rhea" id="RHEA:29667"/>
        <dbReference type="ChEBI" id="CHEBI:15377"/>
    </reaction>
</comment>
<feature type="transmembrane region" description="Helical" evidence="10">
    <location>
        <begin position="183"/>
        <end position="200"/>
    </location>
</feature>
<dbReference type="InterPro" id="IPR000425">
    <property type="entry name" value="MIP"/>
</dbReference>
<dbReference type="GO" id="GO:0015250">
    <property type="term" value="F:water channel activity"/>
    <property type="evidence" value="ECO:0007669"/>
    <property type="project" value="TreeGrafter"/>
</dbReference>
<keyword evidence="5" id="KW-0677">Repeat</keyword>
<dbReference type="InterPro" id="IPR023271">
    <property type="entry name" value="Aquaporin-like"/>
</dbReference>